<sequence length="32" mass="3676">MLIFHIFLNKHSSLSQDHEGVCFCCSKVLLLL</sequence>
<dbReference type="EMBL" id="GGEC01070241">
    <property type="protein sequence ID" value="MBX50725.1"/>
    <property type="molecule type" value="Transcribed_RNA"/>
</dbReference>
<reference evidence="1" key="1">
    <citation type="submission" date="2018-02" db="EMBL/GenBank/DDBJ databases">
        <title>Rhizophora mucronata_Transcriptome.</title>
        <authorList>
            <person name="Meera S.P."/>
            <person name="Sreeshan A."/>
            <person name="Augustine A."/>
        </authorList>
    </citation>
    <scope>NUCLEOTIDE SEQUENCE</scope>
    <source>
        <tissue evidence="1">Leaf</tissue>
    </source>
</reference>
<organism evidence="1">
    <name type="scientific">Rhizophora mucronata</name>
    <name type="common">Asiatic mangrove</name>
    <dbReference type="NCBI Taxonomy" id="61149"/>
    <lineage>
        <taxon>Eukaryota</taxon>
        <taxon>Viridiplantae</taxon>
        <taxon>Streptophyta</taxon>
        <taxon>Embryophyta</taxon>
        <taxon>Tracheophyta</taxon>
        <taxon>Spermatophyta</taxon>
        <taxon>Magnoliopsida</taxon>
        <taxon>eudicotyledons</taxon>
        <taxon>Gunneridae</taxon>
        <taxon>Pentapetalae</taxon>
        <taxon>rosids</taxon>
        <taxon>fabids</taxon>
        <taxon>Malpighiales</taxon>
        <taxon>Rhizophoraceae</taxon>
        <taxon>Rhizophora</taxon>
    </lineage>
</organism>
<dbReference type="AlphaFoldDB" id="A0A2P2P7J9"/>
<evidence type="ECO:0000313" key="1">
    <source>
        <dbReference type="EMBL" id="MBX50725.1"/>
    </source>
</evidence>
<name>A0A2P2P7J9_RHIMU</name>
<protein>
    <submittedName>
        <fullName evidence="1">Uncharacterized protein</fullName>
    </submittedName>
</protein>
<accession>A0A2P2P7J9</accession>
<proteinExistence type="predicted"/>